<gene>
    <name evidence="2" type="ORF">I350_02552</name>
</gene>
<dbReference type="AlphaFoldDB" id="A0A1E3KBS2"/>
<feature type="region of interest" description="Disordered" evidence="1">
    <location>
        <begin position="240"/>
        <end position="259"/>
    </location>
</feature>
<sequence>MSRPNTTVPIPLTDVTLNSICETNLAADQHYQFTSAPFTQLPTNDQNNANLHEAYVQTCHNADCNAKSISSRIPFMSGEGAIAFYGRDKFSKDAFEQSLRNGHWYCPSHSADAPSNPVIAIESCGIEFESRDDDEPYAEEIQGSGEEDGQVHRWRCTAPIIVFENGSVSRDEEGYRGCSRFHKALSLARGPDNRITLPSMKTEETALVPYTAAPRPNSQMLLLPSVTPLLRLTSSEVDTRSVAGDGASSNMNDPRQSARPEDDILLVDADDGAPSPFDQAWNNTAKYFDDPRHPASIWCETEPIPTCTVCGSSVIDGGENATREERKQYWKSQFAKKDNLASHRLGTITHPACESVWEQQTSGLPRIQAECADSCGVSLNIVSYHEDKWPNRHKTDAASLQTNYYALPWCRSGVMEDFLRDKKYEMYEKSTSAWRGTNSSRRLANS</sequence>
<comment type="caution">
    <text evidence="2">The sequence shown here is derived from an EMBL/GenBank/DDBJ whole genome shotgun (WGS) entry which is preliminary data.</text>
</comment>
<proteinExistence type="predicted"/>
<dbReference type="OrthoDB" id="10296266at2759"/>
<reference evidence="2 3" key="1">
    <citation type="submission" date="2016-06" db="EMBL/GenBank/DDBJ databases">
        <title>Evolution of pathogenesis and genome organization in the Tremellales.</title>
        <authorList>
            <person name="Cuomo C."/>
            <person name="Litvintseva A."/>
            <person name="Heitman J."/>
            <person name="Chen Y."/>
            <person name="Sun S."/>
            <person name="Springer D."/>
            <person name="Dromer F."/>
            <person name="Young S."/>
            <person name="Zeng Q."/>
            <person name="Chapman S."/>
            <person name="Gujja S."/>
            <person name="Saif S."/>
            <person name="Birren B."/>
        </authorList>
    </citation>
    <scope>NUCLEOTIDE SEQUENCE [LARGE SCALE GENOMIC DNA]</scope>
    <source>
        <strain evidence="2 3">CBS 6273</strain>
    </source>
</reference>
<accession>A0A1E3KBS2</accession>
<name>A0A1E3KBS2_9TREE</name>
<evidence type="ECO:0000256" key="1">
    <source>
        <dbReference type="SAM" id="MobiDB-lite"/>
    </source>
</evidence>
<dbReference type="EMBL" id="MEKH01000003">
    <property type="protein sequence ID" value="ODO10323.1"/>
    <property type="molecule type" value="Genomic_DNA"/>
</dbReference>
<evidence type="ECO:0000313" key="2">
    <source>
        <dbReference type="EMBL" id="ODO10323.1"/>
    </source>
</evidence>
<dbReference type="Proteomes" id="UP000095149">
    <property type="component" value="Unassembled WGS sequence"/>
</dbReference>
<organism evidence="2 3">
    <name type="scientific">Cryptococcus amylolentus CBS 6273</name>
    <dbReference type="NCBI Taxonomy" id="1296118"/>
    <lineage>
        <taxon>Eukaryota</taxon>
        <taxon>Fungi</taxon>
        <taxon>Dikarya</taxon>
        <taxon>Basidiomycota</taxon>
        <taxon>Agaricomycotina</taxon>
        <taxon>Tremellomycetes</taxon>
        <taxon>Tremellales</taxon>
        <taxon>Cryptococcaceae</taxon>
        <taxon>Cryptococcus</taxon>
    </lineage>
</organism>
<evidence type="ECO:0000313" key="3">
    <source>
        <dbReference type="Proteomes" id="UP000095149"/>
    </source>
</evidence>
<protein>
    <submittedName>
        <fullName evidence="2">Uncharacterized protein</fullName>
    </submittedName>
</protein>